<dbReference type="RefSeq" id="WP_185980751.1">
    <property type="nucleotide sequence ID" value="NZ_CP060204.1"/>
</dbReference>
<dbReference type="InterPro" id="IPR038404">
    <property type="entry name" value="TRAP_DctP_sf"/>
</dbReference>
<keyword evidence="3 4" id="KW-0732">Signal</keyword>
<evidence type="ECO:0000256" key="3">
    <source>
        <dbReference type="ARBA" id="ARBA00022729"/>
    </source>
</evidence>
<dbReference type="GO" id="GO:0030288">
    <property type="term" value="C:outer membrane-bounded periplasmic space"/>
    <property type="evidence" value="ECO:0007669"/>
    <property type="project" value="InterPro"/>
</dbReference>
<feature type="chain" id="PRO_5039431710" evidence="4">
    <location>
        <begin position="21"/>
        <end position="352"/>
    </location>
</feature>
<reference evidence="5 6" key="1">
    <citation type="submission" date="2020-07" db="EMBL/GenBank/DDBJ databases">
        <title>Complete genome and description of Selenomonas timonensis sp. nov., a new bacterium isolated from a gingivitis subject.</title>
        <authorList>
            <person name="Antezack A."/>
        </authorList>
    </citation>
    <scope>NUCLEOTIDE SEQUENCE [LARGE SCALE GENOMIC DNA]</scope>
    <source>
        <strain evidence="5 6">Marseille-Q3039</strain>
    </source>
</reference>
<dbReference type="PROSITE" id="PS51257">
    <property type="entry name" value="PROKAR_LIPOPROTEIN"/>
    <property type="match status" value="1"/>
</dbReference>
<evidence type="ECO:0000313" key="6">
    <source>
        <dbReference type="Proteomes" id="UP000515480"/>
    </source>
</evidence>
<sequence length="352" mass="38741">MLKRLTLLAMTMIMALTMIGCGGGDNGAAPKNQQKGDEVKLLGSETAKTHLKVGTTTAPDGHYVLGLVEMQKKLEELSGGTMTIDIYPNSALGGESDMIDNVSLGTQDMVLSSTGPISTFSDATKNWSTLDLPYLFESREEAYKVLDGDIGKELLGAFNGTGVKAIGFWENGFRELTNNKKEIKTPADLAGMKIRTMENHVHMASYTALGATPTAMAWGEIFSALQQGTVDGQENPLAIILTAKVYEVQKYISMIDLFYSPCVLMINEDTYNKFTDEQKKWFDEAAEYGKMKEREISKSIDATARQRMTEQGVVFTDVNKAEWMKVTESVYQDSSLNIDQGLLSRIRAITGR</sequence>
<evidence type="ECO:0000256" key="2">
    <source>
        <dbReference type="ARBA" id="ARBA00022448"/>
    </source>
</evidence>
<dbReference type="InterPro" id="IPR018389">
    <property type="entry name" value="DctP_fam"/>
</dbReference>
<dbReference type="InterPro" id="IPR004682">
    <property type="entry name" value="TRAP_DctP"/>
</dbReference>
<dbReference type="PANTHER" id="PTHR33376">
    <property type="match status" value="1"/>
</dbReference>
<evidence type="ECO:0000313" key="5">
    <source>
        <dbReference type="EMBL" id="QNH54818.1"/>
    </source>
</evidence>
<dbReference type="NCBIfam" id="NF037995">
    <property type="entry name" value="TRAP_S1"/>
    <property type="match status" value="1"/>
</dbReference>
<dbReference type="KEGG" id="stim:H1B31_02345"/>
<dbReference type="EMBL" id="CP060204">
    <property type="protein sequence ID" value="QNH54818.1"/>
    <property type="molecule type" value="Genomic_DNA"/>
</dbReference>
<dbReference type="Proteomes" id="UP000515480">
    <property type="component" value="Chromosome"/>
</dbReference>
<organism evidence="5 6">
    <name type="scientific">Selenomonas timonae</name>
    <dbReference type="NCBI Taxonomy" id="2754044"/>
    <lineage>
        <taxon>Bacteria</taxon>
        <taxon>Bacillati</taxon>
        <taxon>Bacillota</taxon>
        <taxon>Negativicutes</taxon>
        <taxon>Selenomonadales</taxon>
        <taxon>Selenomonadaceae</taxon>
        <taxon>Selenomonas</taxon>
    </lineage>
</organism>
<gene>
    <name evidence="5" type="ORF">H1B31_02345</name>
</gene>
<name>A0A7G7VL25_9FIRM</name>
<feature type="signal peptide" evidence="4">
    <location>
        <begin position="1"/>
        <end position="20"/>
    </location>
</feature>
<dbReference type="GO" id="GO:0055085">
    <property type="term" value="P:transmembrane transport"/>
    <property type="evidence" value="ECO:0007669"/>
    <property type="project" value="InterPro"/>
</dbReference>
<dbReference type="NCBIfam" id="TIGR00787">
    <property type="entry name" value="dctP"/>
    <property type="match status" value="1"/>
</dbReference>
<keyword evidence="2" id="KW-0813">Transport</keyword>
<comment type="similarity">
    <text evidence="1">Belongs to the bacterial solute-binding protein 7 family.</text>
</comment>
<dbReference type="PANTHER" id="PTHR33376:SF7">
    <property type="entry name" value="C4-DICARBOXYLATE-BINDING PROTEIN DCTB"/>
    <property type="match status" value="1"/>
</dbReference>
<protein>
    <submittedName>
        <fullName evidence="5">DctP family TRAP transporter solute-binding subunit</fullName>
    </submittedName>
</protein>
<evidence type="ECO:0000256" key="4">
    <source>
        <dbReference type="SAM" id="SignalP"/>
    </source>
</evidence>
<evidence type="ECO:0000256" key="1">
    <source>
        <dbReference type="ARBA" id="ARBA00009023"/>
    </source>
</evidence>
<dbReference type="Pfam" id="PF03480">
    <property type="entry name" value="DctP"/>
    <property type="match status" value="1"/>
</dbReference>
<keyword evidence="6" id="KW-1185">Reference proteome</keyword>
<dbReference type="PIRSF" id="PIRSF006470">
    <property type="entry name" value="DctB"/>
    <property type="match status" value="1"/>
</dbReference>
<dbReference type="Gene3D" id="3.40.190.170">
    <property type="entry name" value="Bacterial extracellular solute-binding protein, family 7"/>
    <property type="match status" value="1"/>
</dbReference>
<proteinExistence type="inferred from homology"/>
<dbReference type="AlphaFoldDB" id="A0A7G7VL25"/>
<accession>A0A7G7VL25</accession>